<dbReference type="Proteomes" id="UP000828048">
    <property type="component" value="Chromosome 10"/>
</dbReference>
<evidence type="ECO:0000313" key="2">
    <source>
        <dbReference type="Proteomes" id="UP000828048"/>
    </source>
</evidence>
<proteinExistence type="predicted"/>
<organism evidence="1 2">
    <name type="scientific">Vaccinium darrowii</name>
    <dbReference type="NCBI Taxonomy" id="229202"/>
    <lineage>
        <taxon>Eukaryota</taxon>
        <taxon>Viridiplantae</taxon>
        <taxon>Streptophyta</taxon>
        <taxon>Embryophyta</taxon>
        <taxon>Tracheophyta</taxon>
        <taxon>Spermatophyta</taxon>
        <taxon>Magnoliopsida</taxon>
        <taxon>eudicotyledons</taxon>
        <taxon>Gunneridae</taxon>
        <taxon>Pentapetalae</taxon>
        <taxon>asterids</taxon>
        <taxon>Ericales</taxon>
        <taxon>Ericaceae</taxon>
        <taxon>Vaccinioideae</taxon>
        <taxon>Vaccinieae</taxon>
        <taxon>Vaccinium</taxon>
    </lineage>
</organism>
<name>A0ACB7XIP8_9ERIC</name>
<gene>
    <name evidence="1" type="ORF">Vadar_014629</name>
</gene>
<reference evidence="1 2" key="1">
    <citation type="journal article" date="2021" name="Hortic Res">
        <title>High-quality reference genome and annotation aids understanding of berry development for evergreen blueberry (Vaccinium darrowii).</title>
        <authorList>
            <person name="Yu J."/>
            <person name="Hulse-Kemp A.M."/>
            <person name="Babiker E."/>
            <person name="Staton M."/>
        </authorList>
    </citation>
    <scope>NUCLEOTIDE SEQUENCE [LARGE SCALE GENOMIC DNA]</scope>
    <source>
        <strain evidence="2">cv. NJ 8807/NJ 8810</strain>
        <tissue evidence="1">Young leaf</tissue>
    </source>
</reference>
<keyword evidence="2" id="KW-1185">Reference proteome</keyword>
<comment type="caution">
    <text evidence="1">The sequence shown here is derived from an EMBL/GenBank/DDBJ whole genome shotgun (WGS) entry which is preliminary data.</text>
</comment>
<protein>
    <submittedName>
        <fullName evidence="1">Uncharacterized protein</fullName>
    </submittedName>
</protein>
<accession>A0ACB7XIP8</accession>
<evidence type="ECO:0000313" key="1">
    <source>
        <dbReference type="EMBL" id="KAH7840243.1"/>
    </source>
</evidence>
<sequence length="262" mass="28508">MATSSSQAKVSLKLLIDSKAKRVLFAEAGKDFVDFLFSLLHLPVGAVVRLLTEQTMVGTLGNLYESIQNLRETYFLSAQTKDYVLKPKAPFSATQVPLLSLDGGMSVAKKIYTCFGNGLSPSPYNHKTGCYCPEYHAYVTDNARAICPSCNKHMSGEVQFVAGPATEVGAAGDEGGFVKGVVTYMVMDDLVVTPMSTISSITLLNKFNVQDVGALEERTVDLGMPEGLKLLKASLHTKTVLINKCLPWKHSGIKMDGYFYRS</sequence>
<dbReference type="EMBL" id="CM037160">
    <property type="protein sequence ID" value="KAH7840243.1"/>
    <property type="molecule type" value="Genomic_DNA"/>
</dbReference>